<organism evidence="1 2">
    <name type="scientific">Flagellimonas spongiicola</name>
    <dbReference type="NCBI Taxonomy" id="2942208"/>
    <lineage>
        <taxon>Bacteria</taxon>
        <taxon>Pseudomonadati</taxon>
        <taxon>Bacteroidota</taxon>
        <taxon>Flavobacteriia</taxon>
        <taxon>Flavobacteriales</taxon>
        <taxon>Flavobacteriaceae</taxon>
        <taxon>Flagellimonas</taxon>
    </lineage>
</organism>
<dbReference type="PANTHER" id="PTHR41247:SF1">
    <property type="entry name" value="HTH-TYPE TRANSCRIPTIONAL REPRESSOR YCNK"/>
    <property type="match status" value="1"/>
</dbReference>
<dbReference type="Pfam" id="PF05573">
    <property type="entry name" value="NosL"/>
    <property type="match status" value="1"/>
</dbReference>
<evidence type="ECO:0000313" key="1">
    <source>
        <dbReference type="EMBL" id="MCL6275599.1"/>
    </source>
</evidence>
<comment type="caution">
    <text evidence="1">The sequence shown here is derived from an EMBL/GenBank/DDBJ whole genome shotgun (WGS) entry which is preliminary data.</text>
</comment>
<dbReference type="SUPFAM" id="SSF160387">
    <property type="entry name" value="NosL/MerB-like"/>
    <property type="match status" value="1"/>
</dbReference>
<gene>
    <name evidence="1" type="ORF">M3P19_16410</name>
</gene>
<dbReference type="Proteomes" id="UP001203607">
    <property type="component" value="Unassembled WGS sequence"/>
</dbReference>
<accession>A0ABT0PW56</accession>
<proteinExistence type="predicted"/>
<evidence type="ECO:0000313" key="2">
    <source>
        <dbReference type="Proteomes" id="UP001203607"/>
    </source>
</evidence>
<dbReference type="RefSeq" id="WP_249658788.1">
    <property type="nucleotide sequence ID" value="NZ_JAMFMA010000005.1"/>
</dbReference>
<sequence length="147" mass="16536">MSLNRIGKYAIVTCFLVLTACSPRPKEIVYGTDGCHFCRMTIVDAQHAAQLVTKKGKAYKFDAIECMINHLKEVDTSEVAVLVCNHYSKPKELIDATQATFLVSESIPSPMGEFLTAFKERKEAENILKDNPGNLYNWQQIVEVLNH</sequence>
<protein>
    <submittedName>
        <fullName evidence="1">Nitrous oxide reductase accessory protein NosL</fullName>
    </submittedName>
</protein>
<keyword evidence="2" id="KW-1185">Reference proteome</keyword>
<dbReference type="EMBL" id="JAMFMA010000005">
    <property type="protein sequence ID" value="MCL6275599.1"/>
    <property type="molecule type" value="Genomic_DNA"/>
</dbReference>
<dbReference type="InterPro" id="IPR008719">
    <property type="entry name" value="N2O_reductase_NosL"/>
</dbReference>
<reference evidence="1 2" key="1">
    <citation type="submission" date="2022-05" db="EMBL/GenBank/DDBJ databases">
        <authorList>
            <person name="Park J.-S."/>
        </authorList>
    </citation>
    <scope>NUCLEOTIDE SEQUENCE [LARGE SCALE GENOMIC DNA]</scope>
    <source>
        <strain evidence="1 2">2012CJ35-5</strain>
    </source>
</reference>
<dbReference type="PANTHER" id="PTHR41247">
    <property type="entry name" value="HTH-TYPE TRANSCRIPTIONAL REPRESSOR YCNK"/>
    <property type="match status" value="1"/>
</dbReference>
<name>A0ABT0PW56_9FLAO</name>
<dbReference type="PROSITE" id="PS51257">
    <property type="entry name" value="PROKAR_LIPOPROTEIN"/>
    <property type="match status" value="1"/>
</dbReference>